<accession>A0ABP8BXM9</accession>
<organism evidence="2 3">
    <name type="scientific">Actinomadura meridiana</name>
    <dbReference type="NCBI Taxonomy" id="559626"/>
    <lineage>
        <taxon>Bacteria</taxon>
        <taxon>Bacillati</taxon>
        <taxon>Actinomycetota</taxon>
        <taxon>Actinomycetes</taxon>
        <taxon>Streptosporangiales</taxon>
        <taxon>Thermomonosporaceae</taxon>
        <taxon>Actinomadura</taxon>
    </lineage>
</organism>
<sequence length="60" mass="6650">MKWRKSSHSSANGGDCVELADLHWSIAVRDSKDPSGPKLTMARRTWAALLMDVKQGSHDL</sequence>
<dbReference type="Pfam" id="PF04149">
    <property type="entry name" value="DUF397"/>
    <property type="match status" value="1"/>
</dbReference>
<reference evidence="3" key="1">
    <citation type="journal article" date="2019" name="Int. J. Syst. Evol. Microbiol.">
        <title>The Global Catalogue of Microorganisms (GCM) 10K type strain sequencing project: providing services to taxonomists for standard genome sequencing and annotation.</title>
        <authorList>
            <consortium name="The Broad Institute Genomics Platform"/>
            <consortium name="The Broad Institute Genome Sequencing Center for Infectious Disease"/>
            <person name="Wu L."/>
            <person name="Ma J."/>
        </authorList>
    </citation>
    <scope>NUCLEOTIDE SEQUENCE [LARGE SCALE GENOMIC DNA]</scope>
    <source>
        <strain evidence="3">JCM 17440</strain>
    </source>
</reference>
<evidence type="ECO:0000259" key="1">
    <source>
        <dbReference type="Pfam" id="PF04149"/>
    </source>
</evidence>
<comment type="caution">
    <text evidence="2">The sequence shown here is derived from an EMBL/GenBank/DDBJ whole genome shotgun (WGS) entry which is preliminary data.</text>
</comment>
<gene>
    <name evidence="2" type="ORF">GCM10022254_21810</name>
</gene>
<dbReference type="Proteomes" id="UP001501710">
    <property type="component" value="Unassembled WGS sequence"/>
</dbReference>
<dbReference type="EMBL" id="BAABAS010000005">
    <property type="protein sequence ID" value="GAA4229425.1"/>
    <property type="molecule type" value="Genomic_DNA"/>
</dbReference>
<name>A0ABP8BXM9_9ACTN</name>
<evidence type="ECO:0000313" key="3">
    <source>
        <dbReference type="Proteomes" id="UP001501710"/>
    </source>
</evidence>
<feature type="domain" description="DUF397" evidence="1">
    <location>
        <begin position="2"/>
        <end position="54"/>
    </location>
</feature>
<proteinExistence type="predicted"/>
<dbReference type="RefSeq" id="WP_344893851.1">
    <property type="nucleotide sequence ID" value="NZ_BAABAS010000005.1"/>
</dbReference>
<keyword evidence="3" id="KW-1185">Reference proteome</keyword>
<evidence type="ECO:0000313" key="2">
    <source>
        <dbReference type="EMBL" id="GAA4229425.1"/>
    </source>
</evidence>
<dbReference type="InterPro" id="IPR007278">
    <property type="entry name" value="DUF397"/>
</dbReference>
<protein>
    <submittedName>
        <fullName evidence="2">DUF397 domain-containing protein</fullName>
    </submittedName>
</protein>